<keyword evidence="1" id="KW-0732">Signal</keyword>
<dbReference type="Proteomes" id="UP000261828">
    <property type="component" value="Unassembled WGS sequence"/>
</dbReference>
<dbReference type="OrthoDB" id="1151021at2"/>
<accession>A0A371JTU6</accession>
<feature type="chain" id="PRO_5016919585" description="DUF4252 domain-containing protein" evidence="1">
    <location>
        <begin position="22"/>
        <end position="199"/>
    </location>
</feature>
<evidence type="ECO:0000313" key="3">
    <source>
        <dbReference type="Proteomes" id="UP000261828"/>
    </source>
</evidence>
<dbReference type="EMBL" id="QTJX01000001">
    <property type="protein sequence ID" value="RDY61243.1"/>
    <property type="molecule type" value="Genomic_DNA"/>
</dbReference>
<reference evidence="2 3" key="1">
    <citation type="submission" date="2018-08" db="EMBL/GenBank/DDBJ databases">
        <title>Muricauda nanhaiensis sp. nov., isolated from seawater of the South China Sea.</title>
        <authorList>
            <person name="Dang Y."/>
        </authorList>
    </citation>
    <scope>NUCLEOTIDE SEQUENCE [LARGE SCALE GENOMIC DNA]</scope>
    <source>
        <strain evidence="2 3">SM1704</strain>
    </source>
</reference>
<name>A0A371JTU6_9FLAO</name>
<dbReference type="Gene3D" id="3.40.1000.10">
    <property type="entry name" value="Mog1/PsbP, alpha/beta/alpha sandwich"/>
    <property type="match status" value="1"/>
</dbReference>
<keyword evidence="3" id="KW-1185">Reference proteome</keyword>
<evidence type="ECO:0000256" key="1">
    <source>
        <dbReference type="SAM" id="SignalP"/>
    </source>
</evidence>
<proteinExistence type="predicted"/>
<evidence type="ECO:0000313" key="2">
    <source>
        <dbReference type="EMBL" id="RDY61243.1"/>
    </source>
</evidence>
<sequence length="199" mass="22934">MKTGTALLLALSLSLCFTSCIDFKTKKKEVTATEVAGEDFNQIEVNGEYRLSLPKYMRKTDNLNEEASLQYQNIFKETYTIVIDESKDDFIEMFTELGEYDENISVIKNYRDVQQQLFAESMYVDKESSPIALEINGMEAEMVDIDGRVDGIDEDITYFLTFVEGKEKVYMIMSWTMTSRKDTYESTFDGIAKSFKLIN</sequence>
<protein>
    <recommendedName>
        <fullName evidence="4">DUF4252 domain-containing protein</fullName>
    </recommendedName>
</protein>
<dbReference type="RefSeq" id="WP_116183126.1">
    <property type="nucleotide sequence ID" value="NZ_QTJX01000001.1"/>
</dbReference>
<feature type="signal peptide" evidence="1">
    <location>
        <begin position="1"/>
        <end position="21"/>
    </location>
</feature>
<gene>
    <name evidence="2" type="ORF">DX873_03490</name>
</gene>
<comment type="caution">
    <text evidence="2">The sequence shown here is derived from an EMBL/GenBank/DDBJ whole genome shotgun (WGS) entry which is preliminary data.</text>
</comment>
<organism evidence="2 3">
    <name type="scientific">Flagellimonas nanhaiensis</name>
    <dbReference type="NCBI Taxonomy" id="2292706"/>
    <lineage>
        <taxon>Bacteria</taxon>
        <taxon>Pseudomonadati</taxon>
        <taxon>Bacteroidota</taxon>
        <taxon>Flavobacteriia</taxon>
        <taxon>Flavobacteriales</taxon>
        <taxon>Flavobacteriaceae</taxon>
        <taxon>Flagellimonas</taxon>
    </lineage>
</organism>
<evidence type="ECO:0008006" key="4">
    <source>
        <dbReference type="Google" id="ProtNLM"/>
    </source>
</evidence>
<dbReference type="AlphaFoldDB" id="A0A371JTU6"/>